<sequence>MLEVIEKCFPERMKEWEPKVKEMIPSYGESLMKNEPLLRQVQASTAEALGLNGHFALQLA</sequence>
<keyword evidence="6" id="KW-0285">Flavoprotein</keyword>
<dbReference type="Pfam" id="PF06039">
    <property type="entry name" value="Mqo"/>
    <property type="match status" value="1"/>
</dbReference>
<evidence type="ECO:0000256" key="2">
    <source>
        <dbReference type="ARBA" id="ARBA00001974"/>
    </source>
</evidence>
<dbReference type="InterPro" id="IPR006231">
    <property type="entry name" value="MQO"/>
</dbReference>
<comment type="caution">
    <text evidence="11">The sequence shown here is derived from an EMBL/GenBank/DDBJ whole genome shotgun (WGS) entry which is preliminary data.</text>
</comment>
<evidence type="ECO:0000256" key="7">
    <source>
        <dbReference type="ARBA" id="ARBA00022827"/>
    </source>
</evidence>
<evidence type="ECO:0000256" key="10">
    <source>
        <dbReference type="ARBA" id="ARBA00031550"/>
    </source>
</evidence>
<keyword evidence="5" id="KW-0816">Tricarboxylic acid cycle</keyword>
<evidence type="ECO:0000313" key="12">
    <source>
        <dbReference type="Proteomes" id="UP000186030"/>
    </source>
</evidence>
<evidence type="ECO:0000256" key="9">
    <source>
        <dbReference type="ARBA" id="ARBA00030660"/>
    </source>
</evidence>
<evidence type="ECO:0000256" key="6">
    <source>
        <dbReference type="ARBA" id="ARBA00022630"/>
    </source>
</evidence>
<gene>
    <name evidence="11" type="ORF">BRO54_3875</name>
</gene>
<protein>
    <recommendedName>
        <fullName evidence="4">malate dehydrogenase (quinone)</fullName>
        <ecNumber evidence="4">1.1.5.4</ecNumber>
    </recommendedName>
    <alternativeName>
        <fullName evidence="10">MQO</fullName>
    </alternativeName>
    <alternativeName>
        <fullName evidence="9">Malate dehydrogenase [quinone]</fullName>
    </alternativeName>
</protein>
<evidence type="ECO:0000313" key="11">
    <source>
        <dbReference type="EMBL" id="OKO86912.1"/>
    </source>
</evidence>
<dbReference type="EMBL" id="MQMG01000125">
    <property type="protein sequence ID" value="OKO86912.1"/>
    <property type="molecule type" value="Genomic_DNA"/>
</dbReference>
<accession>A0A1Q5SFX7</accession>
<comment type="cofactor">
    <cofactor evidence="2">
        <name>FAD</name>
        <dbReference type="ChEBI" id="CHEBI:57692"/>
    </cofactor>
</comment>
<dbReference type="GO" id="GO:0008924">
    <property type="term" value="F:L-malate dehydrogenase (quinone) activity"/>
    <property type="evidence" value="ECO:0007669"/>
    <property type="project" value="UniProtKB-EC"/>
</dbReference>
<dbReference type="UniPathway" id="UPA00223">
    <property type="reaction ID" value="UER01008"/>
</dbReference>
<evidence type="ECO:0000256" key="8">
    <source>
        <dbReference type="ARBA" id="ARBA00023002"/>
    </source>
</evidence>
<dbReference type="AlphaFoldDB" id="A0A1Q5SFX7"/>
<keyword evidence="8" id="KW-0560">Oxidoreductase</keyword>
<comment type="catalytic activity">
    <reaction evidence="1">
        <text>(S)-malate + a quinone = a quinol + oxaloacetate</text>
        <dbReference type="Rhea" id="RHEA:46012"/>
        <dbReference type="ChEBI" id="CHEBI:15589"/>
        <dbReference type="ChEBI" id="CHEBI:16452"/>
        <dbReference type="ChEBI" id="CHEBI:24646"/>
        <dbReference type="ChEBI" id="CHEBI:132124"/>
        <dbReference type="EC" id="1.1.5.4"/>
    </reaction>
</comment>
<proteinExistence type="predicted"/>
<evidence type="ECO:0000256" key="1">
    <source>
        <dbReference type="ARBA" id="ARBA00001139"/>
    </source>
</evidence>
<reference evidence="11 12" key="1">
    <citation type="submission" date="2016-11" db="EMBL/GenBank/DDBJ databases">
        <authorList>
            <person name="Kadnikov V."/>
            <person name="Nazina T."/>
        </authorList>
    </citation>
    <scope>NUCLEOTIDE SEQUENCE [LARGE SCALE GENOMIC DNA]</scope>
    <source>
        <strain evidence="11 12">1017</strain>
    </source>
</reference>
<reference evidence="12" key="2">
    <citation type="submission" date="2017-01" db="EMBL/GenBank/DDBJ databases">
        <title>Genome sequencing and annotation of Geobacillus sp. 1017, a Hydrocarbon-Oxidizing Thermophilic Bacterium Isolated from a Heavy Oil Reservoir (China).</title>
        <authorList>
            <person name="Kadnikov V.V."/>
            <person name="Mardanov A.V."/>
            <person name="Poltaraus A.B."/>
            <person name="Sokolova D.S."/>
            <person name="Semenova E.M."/>
            <person name="Ravin N.V."/>
            <person name="Tourova T.P."/>
            <person name="Nazina T.N."/>
        </authorList>
    </citation>
    <scope>NUCLEOTIDE SEQUENCE [LARGE SCALE GENOMIC DNA]</scope>
    <source>
        <strain evidence="12">1017</strain>
    </source>
</reference>
<dbReference type="Proteomes" id="UP000186030">
    <property type="component" value="Unassembled WGS sequence"/>
</dbReference>
<evidence type="ECO:0000256" key="5">
    <source>
        <dbReference type="ARBA" id="ARBA00022532"/>
    </source>
</evidence>
<comment type="pathway">
    <text evidence="3">Carbohydrate metabolism; tricarboxylic acid cycle; oxaloacetate from (S)-malate (quinone route): step 1/1.</text>
</comment>
<keyword evidence="7" id="KW-0274">FAD</keyword>
<dbReference type="GO" id="GO:0006099">
    <property type="term" value="P:tricarboxylic acid cycle"/>
    <property type="evidence" value="ECO:0007669"/>
    <property type="project" value="UniProtKB-UniPathway"/>
</dbReference>
<name>A0A1Q5SFX7_9BACL</name>
<evidence type="ECO:0000256" key="3">
    <source>
        <dbReference type="ARBA" id="ARBA00005012"/>
    </source>
</evidence>
<evidence type="ECO:0000256" key="4">
    <source>
        <dbReference type="ARBA" id="ARBA00013026"/>
    </source>
</evidence>
<dbReference type="EC" id="1.1.5.4" evidence="4"/>
<organism evidence="11 12">
    <name type="scientific">Geobacillus proteiniphilus</name>
    <dbReference type="NCBI Taxonomy" id="860353"/>
    <lineage>
        <taxon>Bacteria</taxon>
        <taxon>Bacillati</taxon>
        <taxon>Bacillota</taxon>
        <taxon>Bacilli</taxon>
        <taxon>Bacillales</taxon>
        <taxon>Anoxybacillaceae</taxon>
        <taxon>Geobacillus</taxon>
    </lineage>
</organism>